<dbReference type="EMBL" id="MN740041">
    <property type="protein sequence ID" value="QHT85253.1"/>
    <property type="molecule type" value="Genomic_DNA"/>
</dbReference>
<sequence>MEPLTQYSQSKDTDVDTYELEARFGNQLTKLDYNHVIQWLLLSGFTLEDATGKDLLRIGYKKTTENIRIEITGIKAIQRYCKTQQLVNPVFGKKKQVSRHEISNWWTTVALSLETTMTEVDIAMKPSSYRFMNRVRLTSKDHAFYYDCSIVRTSESLDTLFTKDPTYEIEAEFVDRKNLPAQLEKAITLALRGLQESYYPISFKEMNEVKAEYKKQISTGAFIGPNLVTLQEDNLHGPMTIYNKHAVTEKADGERKLLFICKDKIYYLVGSALHVQWTGSVVEGYNGTLLDGEHVIHSRNKERINAYFAFDIYFHKLKALKDVRAEPFLVTEDADNRYSRLQDAIDKVNAKRTPTFVLDVKKFMVCTHASCKQLLEKSKRPTEEDGFPYHIDGLIFTPMEYGVGMTDTDKTVKDKQITWDLNFKWKPADENTIDFLIQMEDKDHVHADPANPYTYKIVQLFVQFGSFDVDANPQQSIFQGYETDPPRDSKLVLFKPTEPLNEIGAPIDENSHLAYVPSMDGVIYSELREVLEPNMIVECRYDKGWIPMRVRWDKMKNRNPNAFRTAASNWYTIHRPITEHMLTSPYQSDQYYEENREESALRKFHNFVKTQLLTIIKPKDIVLDFAVGRGGDLFKWSRASFVLGVDIDENNIVNKKWGACKRYLEAWKQDRNPYRTRALFVQGNSTLRIKTGDAMRSLKEKAVVRSVFGVDPKRPLAKGVDVHYGKGAKGFHVTSIQFAVHYMFGNTRDLSHFLQNVAECTAMHGYFVGTCYDGMSVFTKLKEKSEGETYVIPDICTIRKKYNHMDADMNDSCLGFKIGVKQKSIGSEHDEFLVFFPYFVRLMEEYGFEEIETKPFQRWYEDWGKKMTAGEQELSFLNRSFIFQKKREVFLATKEYYIAI</sequence>
<keyword evidence="1" id="KW-0489">Methyltransferase</keyword>
<dbReference type="PROSITE" id="PS51562">
    <property type="entry name" value="RNA_CAP0_MT"/>
    <property type="match status" value="1"/>
</dbReference>
<evidence type="ECO:0000256" key="5">
    <source>
        <dbReference type="ARBA" id="ARBA00022884"/>
    </source>
</evidence>
<dbReference type="GO" id="GO:0004482">
    <property type="term" value="F:mRNA 5'-cap (guanine-N7-)-methyltransferase activity"/>
    <property type="evidence" value="ECO:0007669"/>
    <property type="project" value="InterPro"/>
</dbReference>
<evidence type="ECO:0000256" key="4">
    <source>
        <dbReference type="ARBA" id="ARBA00022691"/>
    </source>
</evidence>
<dbReference type="Pfam" id="PF01331">
    <property type="entry name" value="mRNA_cap_enzyme"/>
    <property type="match status" value="1"/>
</dbReference>
<reference evidence="8" key="1">
    <citation type="journal article" date="2020" name="Nature">
        <title>Giant virus diversity and host interactions through global metagenomics.</title>
        <authorList>
            <person name="Schulz F."/>
            <person name="Roux S."/>
            <person name="Paez-Espino D."/>
            <person name="Jungbluth S."/>
            <person name="Walsh D.A."/>
            <person name="Denef V.J."/>
            <person name="McMahon K.D."/>
            <person name="Konstantinidis K.T."/>
            <person name="Eloe-Fadrosh E.A."/>
            <person name="Kyrpides N.C."/>
            <person name="Woyke T."/>
        </authorList>
    </citation>
    <scope>NUCLEOTIDE SEQUENCE</scope>
    <source>
        <strain evidence="8">GVMAG-M-3300023184-17</strain>
    </source>
</reference>
<evidence type="ECO:0000256" key="6">
    <source>
        <dbReference type="ARBA" id="ARBA00023042"/>
    </source>
</evidence>
<dbReference type="PANTHER" id="PTHR12189">
    <property type="entry name" value="MRNA GUANINE-7- METHYLTRANSFERASE"/>
    <property type="match status" value="1"/>
</dbReference>
<accession>A0A6C0HZG6</accession>
<evidence type="ECO:0000256" key="3">
    <source>
        <dbReference type="ARBA" id="ARBA00022679"/>
    </source>
</evidence>
<evidence type="ECO:0000256" key="1">
    <source>
        <dbReference type="ARBA" id="ARBA00022603"/>
    </source>
</evidence>
<name>A0A6C0HZG6_9ZZZZ</name>
<dbReference type="Gene3D" id="2.40.50.140">
    <property type="entry name" value="Nucleic acid-binding proteins"/>
    <property type="match status" value="1"/>
</dbReference>
<feature type="domain" description="MRNA cap 0 methyltransferase" evidence="7">
    <location>
        <begin position="596"/>
        <end position="886"/>
    </location>
</feature>
<evidence type="ECO:0000313" key="8">
    <source>
        <dbReference type="EMBL" id="QHT85253.1"/>
    </source>
</evidence>
<evidence type="ECO:0000256" key="2">
    <source>
        <dbReference type="ARBA" id="ARBA00022664"/>
    </source>
</evidence>
<dbReference type="Pfam" id="PF03291">
    <property type="entry name" value="mRNA_G-N7_MeTrfase"/>
    <property type="match status" value="1"/>
</dbReference>
<dbReference type="SUPFAM" id="SSF56091">
    <property type="entry name" value="DNA ligase/mRNA capping enzyme, catalytic domain"/>
    <property type="match status" value="1"/>
</dbReference>
<dbReference type="SUPFAM" id="SSF53335">
    <property type="entry name" value="S-adenosyl-L-methionine-dependent methyltransferases"/>
    <property type="match status" value="1"/>
</dbReference>
<dbReference type="Gene3D" id="3.30.470.30">
    <property type="entry name" value="DNA ligase/mRNA capping enzyme"/>
    <property type="match status" value="1"/>
</dbReference>
<dbReference type="SUPFAM" id="SSF50249">
    <property type="entry name" value="Nucleic acid-binding proteins"/>
    <property type="match status" value="1"/>
</dbReference>
<dbReference type="InterPro" id="IPR004971">
    <property type="entry name" value="mRNA_G-N7_MeTrfase_dom"/>
</dbReference>
<keyword evidence="4" id="KW-0949">S-adenosyl-L-methionine</keyword>
<dbReference type="Pfam" id="PF03919">
    <property type="entry name" value="mRNA_cap_C"/>
    <property type="match status" value="1"/>
</dbReference>
<dbReference type="Gene3D" id="3.40.50.150">
    <property type="entry name" value="Vaccinia Virus protein VP39"/>
    <property type="match status" value="1"/>
</dbReference>
<dbReference type="GO" id="GO:0004484">
    <property type="term" value="F:mRNA guanylyltransferase activity"/>
    <property type="evidence" value="ECO:0007669"/>
    <property type="project" value="InterPro"/>
</dbReference>
<keyword evidence="2" id="KW-0507">mRNA processing</keyword>
<protein>
    <recommendedName>
        <fullName evidence="7">mRNA cap 0 methyltransferase domain-containing protein</fullName>
    </recommendedName>
</protein>
<dbReference type="InterPro" id="IPR013846">
    <property type="entry name" value="mRNA_cap_enzyme_C"/>
</dbReference>
<dbReference type="InterPro" id="IPR001339">
    <property type="entry name" value="mRNA_cap_enzyme_adenylation"/>
</dbReference>
<organism evidence="8">
    <name type="scientific">viral metagenome</name>
    <dbReference type="NCBI Taxonomy" id="1070528"/>
    <lineage>
        <taxon>unclassified sequences</taxon>
        <taxon>metagenomes</taxon>
        <taxon>organismal metagenomes</taxon>
    </lineage>
</organism>
<dbReference type="GO" id="GO:0005634">
    <property type="term" value="C:nucleus"/>
    <property type="evidence" value="ECO:0007669"/>
    <property type="project" value="TreeGrafter"/>
</dbReference>
<keyword evidence="5" id="KW-0694">RNA-binding</keyword>
<evidence type="ECO:0000259" key="7">
    <source>
        <dbReference type="PROSITE" id="PS51562"/>
    </source>
</evidence>
<dbReference type="AlphaFoldDB" id="A0A6C0HZG6"/>
<proteinExistence type="predicted"/>
<keyword evidence="3" id="KW-0808">Transferase</keyword>
<dbReference type="GO" id="GO:0005524">
    <property type="term" value="F:ATP binding"/>
    <property type="evidence" value="ECO:0007669"/>
    <property type="project" value="InterPro"/>
</dbReference>
<dbReference type="InterPro" id="IPR029063">
    <property type="entry name" value="SAM-dependent_MTases_sf"/>
</dbReference>
<dbReference type="GO" id="GO:0003723">
    <property type="term" value="F:RNA binding"/>
    <property type="evidence" value="ECO:0007669"/>
    <property type="project" value="UniProtKB-KW"/>
</dbReference>
<keyword evidence="6" id="KW-0506">mRNA capping</keyword>
<dbReference type="InterPro" id="IPR039753">
    <property type="entry name" value="RG7MT1"/>
</dbReference>
<dbReference type="InterPro" id="IPR012340">
    <property type="entry name" value="NA-bd_OB-fold"/>
</dbReference>